<sequence length="337" mass="37347">MAEAENECREMVLYRPLKLTLYKSPTSYTANEFQSRESASANARSLALDASFRLLVSRQRTIIRARDERLQEYLSTIRPDRAFGDGEGAETAWAAHRSCPSIAGQVVMEQEPRNCGKQISCLARTNTRFPFRKYQYGVMDKQQNIQVLPRDAKFASVEGLRNWFGPTSRKKKYNGEEALEKVGNSDRGDAKEQLHFGGGPTCRTQARPEPGHKPDVLGSCSECAMLQEPRSLAAISGYAIVMARGILRHLSSPFALFHFGVGYAPRCSLVRPSCQGKRLGGCRMRAFSDENSREAPTMNRGGRLRANTVESVLDVSFGADGETVAADRGVYFSADGR</sequence>
<dbReference type="Proteomes" id="UP001215598">
    <property type="component" value="Unassembled WGS sequence"/>
</dbReference>
<dbReference type="AlphaFoldDB" id="A0AAD7HA73"/>
<feature type="region of interest" description="Disordered" evidence="1">
    <location>
        <begin position="180"/>
        <end position="211"/>
    </location>
</feature>
<dbReference type="EMBL" id="JARKIB010000306">
    <property type="protein sequence ID" value="KAJ7715522.1"/>
    <property type="molecule type" value="Genomic_DNA"/>
</dbReference>
<evidence type="ECO:0000313" key="3">
    <source>
        <dbReference type="Proteomes" id="UP001215598"/>
    </source>
</evidence>
<protein>
    <submittedName>
        <fullName evidence="2">Uncharacterized protein</fullName>
    </submittedName>
</protein>
<name>A0AAD7HA73_9AGAR</name>
<keyword evidence="3" id="KW-1185">Reference proteome</keyword>
<comment type="caution">
    <text evidence="2">The sequence shown here is derived from an EMBL/GenBank/DDBJ whole genome shotgun (WGS) entry which is preliminary data.</text>
</comment>
<proteinExistence type="predicted"/>
<accession>A0AAD7HA73</accession>
<feature type="compositionally biased region" description="Basic and acidic residues" evidence="1">
    <location>
        <begin position="180"/>
        <end position="194"/>
    </location>
</feature>
<organism evidence="2 3">
    <name type="scientific">Mycena metata</name>
    <dbReference type="NCBI Taxonomy" id="1033252"/>
    <lineage>
        <taxon>Eukaryota</taxon>
        <taxon>Fungi</taxon>
        <taxon>Dikarya</taxon>
        <taxon>Basidiomycota</taxon>
        <taxon>Agaricomycotina</taxon>
        <taxon>Agaricomycetes</taxon>
        <taxon>Agaricomycetidae</taxon>
        <taxon>Agaricales</taxon>
        <taxon>Marasmiineae</taxon>
        <taxon>Mycenaceae</taxon>
        <taxon>Mycena</taxon>
    </lineage>
</organism>
<evidence type="ECO:0000313" key="2">
    <source>
        <dbReference type="EMBL" id="KAJ7715522.1"/>
    </source>
</evidence>
<gene>
    <name evidence="2" type="ORF">B0H16DRAFT_1701643</name>
</gene>
<evidence type="ECO:0000256" key="1">
    <source>
        <dbReference type="SAM" id="MobiDB-lite"/>
    </source>
</evidence>
<reference evidence="2" key="1">
    <citation type="submission" date="2023-03" db="EMBL/GenBank/DDBJ databases">
        <title>Massive genome expansion in bonnet fungi (Mycena s.s.) driven by repeated elements and novel gene families across ecological guilds.</title>
        <authorList>
            <consortium name="Lawrence Berkeley National Laboratory"/>
            <person name="Harder C.B."/>
            <person name="Miyauchi S."/>
            <person name="Viragh M."/>
            <person name="Kuo A."/>
            <person name="Thoen E."/>
            <person name="Andreopoulos B."/>
            <person name="Lu D."/>
            <person name="Skrede I."/>
            <person name="Drula E."/>
            <person name="Henrissat B."/>
            <person name="Morin E."/>
            <person name="Kohler A."/>
            <person name="Barry K."/>
            <person name="LaButti K."/>
            <person name="Morin E."/>
            <person name="Salamov A."/>
            <person name="Lipzen A."/>
            <person name="Mereny Z."/>
            <person name="Hegedus B."/>
            <person name="Baldrian P."/>
            <person name="Stursova M."/>
            <person name="Weitz H."/>
            <person name="Taylor A."/>
            <person name="Grigoriev I.V."/>
            <person name="Nagy L.G."/>
            <person name="Martin F."/>
            <person name="Kauserud H."/>
        </authorList>
    </citation>
    <scope>NUCLEOTIDE SEQUENCE</scope>
    <source>
        <strain evidence="2">CBHHK182m</strain>
    </source>
</reference>